<dbReference type="InterPro" id="IPR037067">
    <property type="entry name" value="Coatomer_gsu_app_sf"/>
</dbReference>
<comment type="subunit">
    <text evidence="11">Oligomeric complex.</text>
</comment>
<keyword evidence="16" id="KW-1185">Reference proteome</keyword>
<keyword evidence="4 11" id="KW-0963">Cytoplasm</keyword>
<dbReference type="SUPFAM" id="SSF49348">
    <property type="entry name" value="Clathrin adaptor appendage domain"/>
    <property type="match status" value="1"/>
</dbReference>
<dbReference type="InterPro" id="IPR013040">
    <property type="entry name" value="Coatomer_gsu_app_Ig-like_dom"/>
</dbReference>
<dbReference type="SUPFAM" id="SSF48371">
    <property type="entry name" value="ARM repeat"/>
    <property type="match status" value="1"/>
</dbReference>
<evidence type="ECO:0000256" key="7">
    <source>
        <dbReference type="ARBA" id="ARBA00022927"/>
    </source>
</evidence>
<evidence type="ECO:0000256" key="10">
    <source>
        <dbReference type="ARBA" id="ARBA00023329"/>
    </source>
</evidence>
<dbReference type="Gene3D" id="3.30.310.10">
    <property type="entry name" value="TATA-Binding Protein"/>
    <property type="match status" value="1"/>
</dbReference>
<sequence length="857" mass="94916">MDYHDEDEEEYTVPFSKGEKTSTIQNCRCFNAVPLNEDACIDAITQMLYLIYTGVTLSEAEATDLYFTSTKLLQSSHTKLRRLHYILMKELAPLVPESFIASNSLMVDIKNGNDSVKSNAIRTLYAVMDNTMYSALDRTIVECMNSRSPLVVNAALVTGLHVAHVNPDMPKKWATQITEVMKDRSKAQYPAIALLHRIRKNDRLSVMRMIEQAKDSQIRSPLALCLLIKLCTELMQEDFDNSLDIYRFVSSLTQHNSDLVMLEAVKSICSLRNITDKEVSPAVMVLHLYLSTTSNYNAVSMFAALSQLSQVATTHPAAVSPLNDTLETLVLNPNRVIATLAITTLLKTGTEKTIDRLIAPLTSSNYFSSLGDEFKAVIVDAMRVLNAKFPSKYSVLLSFLFKALQDDGSAELKKCIIDTMMDIASANPSSNDVVLTHLANYIDDCEFPAVTKSVLMHLAEEVPHCANPKKYVRLIYNQATLEQAEVRAVAITTLAKLAARVPSLRPSICQLLKRSCSDRADQVRDRAHFYYKLLLSNDEGLIKALVTDVAKAVQAHRLQHIAEKQQKVSAVGKSDSVDVQNVPVAEGPASGERGASAAVQQGREQLRKIQQLRELGEPIYTQEPVALTDADSEYVVAVLKHCYAEHVVLQFRVKNTMDGVSFRRVAVLCNTDELEVEPLYAIPIECVEPGATGYSYVVLQYSSPEYPSGTVESTFRFAMTEEGDEEGEEDEYPLESFDVDVKDFIAPVDFGSQFEKMWEAAQDKETTGTYALSSMRNVTAAVHAVAEFFGMFVQGGVPEKITTPSHVLLMSGTVCDASRTVVLVQARVFVTQDNAVGLQLSLRGGEAELREYLNAAC</sequence>
<keyword evidence="5" id="KW-0677">Repeat</keyword>
<dbReference type="InterPro" id="IPR032154">
    <property type="entry name" value="Coatomer_g_Cpla"/>
</dbReference>
<dbReference type="GO" id="GO:0000139">
    <property type="term" value="C:Golgi membrane"/>
    <property type="evidence" value="ECO:0007669"/>
    <property type="project" value="UniProtKB-SubCell"/>
</dbReference>
<dbReference type="OrthoDB" id="1074925at2759"/>
<comment type="function">
    <text evidence="11">The coatomer is a cytosolic protein complex that binds to dilysine motifs and reversibly associates with Golgi non-clathrin-coated vesicles, which further mediate biosynthetic protein transport from the ER, via the Golgi up to the trans Golgi network. Coatomer complex is required for budding from Golgi membranes, and is essential for the retrograde Golgi-to-ER transport of dilysine-tagged proteins.</text>
</comment>
<dbReference type="GO" id="GO:0030126">
    <property type="term" value="C:COPI vesicle coat"/>
    <property type="evidence" value="ECO:0007669"/>
    <property type="project" value="InterPro"/>
</dbReference>
<comment type="subcellular location">
    <subcellularLocation>
        <location evidence="11">Cytoplasm</location>
    </subcellularLocation>
    <subcellularLocation>
        <location evidence="1 11">Golgi apparatus membrane</location>
        <topology evidence="1 11">Peripheral membrane protein</topology>
        <orientation evidence="1 11">Cytoplasmic side</orientation>
    </subcellularLocation>
    <subcellularLocation>
        <location evidence="11">Cytoplasmic vesicle</location>
        <location evidence="11">COPI-coated vesicle membrane</location>
        <topology evidence="11">Peripheral membrane protein</topology>
        <orientation evidence="11">Cytoplasmic side</orientation>
    </subcellularLocation>
</comment>
<evidence type="ECO:0000259" key="12">
    <source>
        <dbReference type="Pfam" id="PF01602"/>
    </source>
</evidence>
<dbReference type="Pfam" id="PF08752">
    <property type="entry name" value="COP-gamma_platf"/>
    <property type="match status" value="1"/>
</dbReference>
<dbReference type="Gene3D" id="1.25.10.10">
    <property type="entry name" value="Leucine-rich Repeat Variant"/>
    <property type="match status" value="2"/>
</dbReference>
<evidence type="ECO:0000256" key="11">
    <source>
        <dbReference type="PIRNR" id="PIRNR037093"/>
    </source>
</evidence>
<evidence type="ECO:0000256" key="8">
    <source>
        <dbReference type="ARBA" id="ARBA00023034"/>
    </source>
</evidence>
<reference evidence="15 16" key="1">
    <citation type="submission" date="2020-08" db="EMBL/GenBank/DDBJ databases">
        <authorList>
            <person name="Newling K."/>
            <person name="Davey J."/>
            <person name="Forrester S."/>
        </authorList>
    </citation>
    <scope>NUCLEOTIDE SEQUENCE [LARGE SCALE GENOMIC DNA]</scope>
    <source>
        <strain evidence="16">Crithidia deanei Carvalho (ATCC PRA-265)</strain>
    </source>
</reference>
<dbReference type="InterPro" id="IPR017106">
    <property type="entry name" value="Coatomer_gsu"/>
</dbReference>
<evidence type="ECO:0000256" key="9">
    <source>
        <dbReference type="ARBA" id="ARBA00023136"/>
    </source>
</evidence>
<feature type="domain" description="Coatomer gamma subunit appendage Ig-like subdomain" evidence="13">
    <location>
        <begin position="601"/>
        <end position="739"/>
    </location>
</feature>
<evidence type="ECO:0000259" key="14">
    <source>
        <dbReference type="Pfam" id="PF16381"/>
    </source>
</evidence>
<keyword evidence="9 11" id="KW-0472">Membrane</keyword>
<evidence type="ECO:0000256" key="4">
    <source>
        <dbReference type="ARBA" id="ARBA00022490"/>
    </source>
</evidence>
<dbReference type="PIRSF" id="PIRSF037093">
    <property type="entry name" value="Coatomer_gamma_subunit"/>
    <property type="match status" value="1"/>
</dbReference>
<evidence type="ECO:0000256" key="1">
    <source>
        <dbReference type="ARBA" id="ARBA00004255"/>
    </source>
</evidence>
<dbReference type="GO" id="GO:0006886">
    <property type="term" value="P:intracellular protein transport"/>
    <property type="evidence" value="ECO:0007669"/>
    <property type="project" value="InterPro"/>
</dbReference>
<dbReference type="FunFam" id="2.60.40.1480:FF:000001">
    <property type="entry name" value="Coatomer subunit gamma"/>
    <property type="match status" value="1"/>
</dbReference>
<keyword evidence="8 11" id="KW-0333">Golgi apparatus</keyword>
<keyword evidence="6 11" id="KW-0931">ER-Golgi transport</keyword>
<name>A0A7G2CIF3_9TRYP</name>
<dbReference type="GO" id="GO:0006891">
    <property type="term" value="P:intra-Golgi vesicle-mediated transport"/>
    <property type="evidence" value="ECO:0007669"/>
    <property type="project" value="TreeGrafter"/>
</dbReference>
<keyword evidence="7 11" id="KW-0653">Protein transport</keyword>
<dbReference type="InterPro" id="IPR009028">
    <property type="entry name" value="Coatomer/calthrin_app_sub_C"/>
</dbReference>
<dbReference type="PANTHER" id="PTHR10261">
    <property type="entry name" value="COATOMER SUBUNIT GAMMA"/>
    <property type="match status" value="1"/>
</dbReference>
<protein>
    <recommendedName>
        <fullName evidence="11">Coatomer subunit gamma</fullName>
    </recommendedName>
</protein>
<evidence type="ECO:0000256" key="5">
    <source>
        <dbReference type="ARBA" id="ARBA00022737"/>
    </source>
</evidence>
<dbReference type="Proteomes" id="UP000515908">
    <property type="component" value="Chromosome 12"/>
</dbReference>
<comment type="similarity">
    <text evidence="2 11">Belongs to the COPG family.</text>
</comment>
<dbReference type="Pfam" id="PF16381">
    <property type="entry name" value="Coatomer_g_Cpla"/>
    <property type="match status" value="1"/>
</dbReference>
<evidence type="ECO:0000256" key="3">
    <source>
        <dbReference type="ARBA" id="ARBA00022448"/>
    </source>
</evidence>
<dbReference type="InterPro" id="IPR011989">
    <property type="entry name" value="ARM-like"/>
</dbReference>
<dbReference type="EMBL" id="LR877156">
    <property type="protein sequence ID" value="CAD2218741.1"/>
    <property type="molecule type" value="Genomic_DNA"/>
</dbReference>
<dbReference type="InterPro" id="IPR012295">
    <property type="entry name" value="TBP_dom_sf"/>
</dbReference>
<dbReference type="Gene3D" id="2.60.40.1480">
    <property type="entry name" value="Coatomer, gamma subunit, appendage domain"/>
    <property type="match status" value="1"/>
</dbReference>
<dbReference type="GO" id="GO:0005783">
    <property type="term" value="C:endoplasmic reticulum"/>
    <property type="evidence" value="ECO:0007669"/>
    <property type="project" value="TreeGrafter"/>
</dbReference>
<dbReference type="SUPFAM" id="SSF55711">
    <property type="entry name" value="Subdomain of clathrin and coatomer appendage domain"/>
    <property type="match status" value="1"/>
</dbReference>
<dbReference type="GO" id="GO:0006888">
    <property type="term" value="P:endoplasmic reticulum to Golgi vesicle-mediated transport"/>
    <property type="evidence" value="ECO:0007669"/>
    <property type="project" value="TreeGrafter"/>
</dbReference>
<keyword evidence="10 11" id="KW-0968">Cytoplasmic vesicle</keyword>
<evidence type="ECO:0000256" key="2">
    <source>
        <dbReference type="ARBA" id="ARBA00010720"/>
    </source>
</evidence>
<dbReference type="InterPro" id="IPR002553">
    <property type="entry name" value="Clathrin/coatomer_adapt-like_N"/>
</dbReference>
<feature type="domain" description="Coatomer subunit gamma C-terminal" evidence="14">
    <location>
        <begin position="743"/>
        <end position="854"/>
    </location>
</feature>
<dbReference type="Pfam" id="PF01602">
    <property type="entry name" value="Adaptin_N"/>
    <property type="match status" value="1"/>
</dbReference>
<dbReference type="GO" id="GO:0009306">
    <property type="term" value="P:protein secretion"/>
    <property type="evidence" value="ECO:0007669"/>
    <property type="project" value="TreeGrafter"/>
</dbReference>
<dbReference type="GO" id="GO:0005198">
    <property type="term" value="F:structural molecule activity"/>
    <property type="evidence" value="ECO:0007669"/>
    <property type="project" value="InterPro"/>
</dbReference>
<dbReference type="InterPro" id="IPR013041">
    <property type="entry name" value="Clathrin_app_Ig-like_sf"/>
</dbReference>
<evidence type="ECO:0000256" key="6">
    <source>
        <dbReference type="ARBA" id="ARBA00022892"/>
    </source>
</evidence>
<dbReference type="VEuPathDB" id="TriTrypDB:ADEAN_000623200"/>
<dbReference type="GO" id="GO:0005793">
    <property type="term" value="C:endoplasmic reticulum-Golgi intermediate compartment"/>
    <property type="evidence" value="ECO:0007669"/>
    <property type="project" value="TreeGrafter"/>
</dbReference>
<feature type="domain" description="Clathrin/coatomer adaptor adaptin-like N-terminal" evidence="12">
    <location>
        <begin position="23"/>
        <end position="536"/>
    </location>
</feature>
<dbReference type="PANTHER" id="PTHR10261:SF0">
    <property type="entry name" value="COATOMER SUBUNIT GAMMA-2"/>
    <property type="match status" value="1"/>
</dbReference>
<proteinExistence type="inferred from homology"/>
<dbReference type="InterPro" id="IPR016024">
    <property type="entry name" value="ARM-type_fold"/>
</dbReference>
<evidence type="ECO:0000313" key="15">
    <source>
        <dbReference type="EMBL" id="CAD2218741.1"/>
    </source>
</evidence>
<organism evidence="15 16">
    <name type="scientific">Angomonas deanei</name>
    <dbReference type="NCBI Taxonomy" id="59799"/>
    <lineage>
        <taxon>Eukaryota</taxon>
        <taxon>Discoba</taxon>
        <taxon>Euglenozoa</taxon>
        <taxon>Kinetoplastea</taxon>
        <taxon>Metakinetoplastina</taxon>
        <taxon>Trypanosomatida</taxon>
        <taxon>Trypanosomatidae</taxon>
        <taxon>Strigomonadinae</taxon>
        <taxon>Angomonas</taxon>
    </lineage>
</organism>
<evidence type="ECO:0000313" key="16">
    <source>
        <dbReference type="Proteomes" id="UP000515908"/>
    </source>
</evidence>
<accession>A0A7G2CIF3</accession>
<gene>
    <name evidence="15" type="ORF">ADEAN_000623200</name>
</gene>
<keyword evidence="3 11" id="KW-0813">Transport</keyword>
<evidence type="ECO:0000259" key="13">
    <source>
        <dbReference type="Pfam" id="PF08752"/>
    </source>
</evidence>
<dbReference type="AlphaFoldDB" id="A0A7G2CIF3"/>